<feature type="transmembrane region" description="Helical" evidence="12">
    <location>
        <begin position="136"/>
        <end position="155"/>
    </location>
</feature>
<dbReference type="EMBL" id="MNVN01000022">
    <property type="protein sequence ID" value="OIO30225.1"/>
    <property type="molecule type" value="Genomic_DNA"/>
</dbReference>
<name>A0A1J4V4L7_9BACT</name>
<organism evidence="13 14">
    <name type="scientific">Candidatus Nomurabacteria bacterium CG1_02_43_90</name>
    <dbReference type="NCBI Taxonomy" id="1805281"/>
    <lineage>
        <taxon>Bacteria</taxon>
        <taxon>Candidatus Nomuraibacteriota</taxon>
    </lineage>
</organism>
<evidence type="ECO:0000256" key="4">
    <source>
        <dbReference type="ARBA" id="ARBA00022660"/>
    </source>
</evidence>
<dbReference type="InterPro" id="IPR002680">
    <property type="entry name" value="AOX"/>
</dbReference>
<keyword evidence="10" id="KW-0408">Iron</keyword>
<evidence type="ECO:0000256" key="9">
    <source>
        <dbReference type="ARBA" id="ARBA00023002"/>
    </source>
</evidence>
<dbReference type="AlphaFoldDB" id="A0A1J4V4L7"/>
<dbReference type="GO" id="GO:0009916">
    <property type="term" value="F:alternative oxidase activity"/>
    <property type="evidence" value="ECO:0007669"/>
    <property type="project" value="InterPro"/>
</dbReference>
<evidence type="ECO:0000256" key="5">
    <source>
        <dbReference type="ARBA" id="ARBA00022692"/>
    </source>
</evidence>
<evidence type="ECO:0000256" key="8">
    <source>
        <dbReference type="ARBA" id="ARBA00022989"/>
    </source>
</evidence>
<sequence length="234" mass="27579">METEKSNKEFESLIEQLNDEGQLQEYKRPFDDYKVGPLARILGNFLVWCGNTVYGEAPSYLKFRAVEVIARVPYHSWSSAAFTLLTMFYSDEKKALQLSTITKFVRLASDNETMHVIVVSQLAGDEQKAGVIRYTLIPMFFAFFYFWASYILYLANPRWSLELNYLFEQHAFDQYARFLEENKEELLQKPISSDFLAWYGRNPKSQYEFFRSVRNDELVHRNRSIHEIAINEGH</sequence>
<dbReference type="InterPro" id="IPR038659">
    <property type="entry name" value="AOX_sf"/>
</dbReference>
<keyword evidence="3" id="KW-0813">Transport</keyword>
<evidence type="ECO:0000256" key="12">
    <source>
        <dbReference type="SAM" id="Phobius"/>
    </source>
</evidence>
<proteinExistence type="predicted"/>
<evidence type="ECO:0000256" key="10">
    <source>
        <dbReference type="ARBA" id="ARBA00023004"/>
    </source>
</evidence>
<evidence type="ECO:0000256" key="7">
    <source>
        <dbReference type="ARBA" id="ARBA00022982"/>
    </source>
</evidence>
<keyword evidence="5 12" id="KW-0812">Transmembrane</keyword>
<evidence type="ECO:0000313" key="13">
    <source>
        <dbReference type="EMBL" id="OIO30225.1"/>
    </source>
</evidence>
<accession>A0A1J4V4L7</accession>
<keyword evidence="6" id="KW-0479">Metal-binding</keyword>
<comment type="subcellular location">
    <subcellularLocation>
        <location evidence="2">Membrane</location>
    </subcellularLocation>
</comment>
<dbReference type="Proteomes" id="UP000181992">
    <property type="component" value="Unassembled WGS sequence"/>
</dbReference>
<keyword evidence="9" id="KW-0560">Oxidoreductase</keyword>
<dbReference type="STRING" id="1805281.AUJ77_03775"/>
<gene>
    <name evidence="13" type="ORF">AUJ77_03775</name>
</gene>
<keyword evidence="8 12" id="KW-1133">Transmembrane helix</keyword>
<evidence type="ECO:0000256" key="1">
    <source>
        <dbReference type="ARBA" id="ARBA00001962"/>
    </source>
</evidence>
<keyword evidence="7" id="KW-0249">Electron transport</keyword>
<dbReference type="GO" id="GO:0016020">
    <property type="term" value="C:membrane"/>
    <property type="evidence" value="ECO:0007669"/>
    <property type="project" value="UniProtKB-SubCell"/>
</dbReference>
<evidence type="ECO:0000256" key="2">
    <source>
        <dbReference type="ARBA" id="ARBA00004370"/>
    </source>
</evidence>
<protein>
    <recommendedName>
        <fullName evidence="15">Alternative oxidase</fullName>
    </recommendedName>
</protein>
<evidence type="ECO:0000256" key="6">
    <source>
        <dbReference type="ARBA" id="ARBA00022723"/>
    </source>
</evidence>
<evidence type="ECO:0000313" key="14">
    <source>
        <dbReference type="Proteomes" id="UP000181992"/>
    </source>
</evidence>
<keyword evidence="11 12" id="KW-0472">Membrane</keyword>
<comment type="cofactor">
    <cofactor evidence="1">
        <name>Fe cation</name>
        <dbReference type="ChEBI" id="CHEBI:24875"/>
    </cofactor>
</comment>
<evidence type="ECO:0000256" key="11">
    <source>
        <dbReference type="ARBA" id="ARBA00023136"/>
    </source>
</evidence>
<reference evidence="13 14" key="1">
    <citation type="journal article" date="2016" name="Environ. Microbiol.">
        <title>Genomic resolution of a cold subsurface aquifer community provides metabolic insights for novel microbes adapted to high CO concentrations.</title>
        <authorList>
            <person name="Probst A.J."/>
            <person name="Castelle C.J."/>
            <person name="Singh A."/>
            <person name="Brown C.T."/>
            <person name="Anantharaman K."/>
            <person name="Sharon I."/>
            <person name="Hug L.A."/>
            <person name="Burstein D."/>
            <person name="Emerson J.B."/>
            <person name="Thomas B.C."/>
            <person name="Banfield J.F."/>
        </authorList>
    </citation>
    <scope>NUCLEOTIDE SEQUENCE [LARGE SCALE GENOMIC DNA]</scope>
    <source>
        <strain evidence="13">CG1_02_43_90</strain>
    </source>
</reference>
<evidence type="ECO:0000256" key="3">
    <source>
        <dbReference type="ARBA" id="ARBA00022448"/>
    </source>
</evidence>
<evidence type="ECO:0008006" key="15">
    <source>
        <dbReference type="Google" id="ProtNLM"/>
    </source>
</evidence>
<dbReference type="Gene3D" id="1.20.1260.140">
    <property type="entry name" value="Alternative oxidase"/>
    <property type="match status" value="1"/>
</dbReference>
<dbReference type="Pfam" id="PF01786">
    <property type="entry name" value="AOX"/>
    <property type="match status" value="1"/>
</dbReference>
<keyword evidence="4" id="KW-0679">Respiratory chain</keyword>
<comment type="caution">
    <text evidence="13">The sequence shown here is derived from an EMBL/GenBank/DDBJ whole genome shotgun (WGS) entry which is preliminary data.</text>
</comment>
<dbReference type="GO" id="GO:0046872">
    <property type="term" value="F:metal ion binding"/>
    <property type="evidence" value="ECO:0007669"/>
    <property type="project" value="UniProtKB-KW"/>
</dbReference>